<gene>
    <name evidence="1" type="ORF">FHU38_000970</name>
</gene>
<evidence type="ECO:0000313" key="1">
    <source>
        <dbReference type="EMBL" id="NIJ10626.1"/>
    </source>
</evidence>
<comment type="caution">
    <text evidence="1">The sequence shown here is derived from an EMBL/GenBank/DDBJ whole genome shotgun (WGS) entry which is preliminary data.</text>
</comment>
<evidence type="ECO:0000313" key="2">
    <source>
        <dbReference type="Proteomes" id="UP000545493"/>
    </source>
</evidence>
<protein>
    <recommendedName>
        <fullName evidence="3">Tail assembly chaperone</fullName>
    </recommendedName>
</protein>
<dbReference type="AlphaFoldDB" id="A0A7X5UM94"/>
<evidence type="ECO:0008006" key="3">
    <source>
        <dbReference type="Google" id="ProtNLM"/>
    </source>
</evidence>
<proteinExistence type="predicted"/>
<dbReference type="Proteomes" id="UP000545493">
    <property type="component" value="Unassembled WGS sequence"/>
</dbReference>
<keyword evidence="2" id="KW-1185">Reference proteome</keyword>
<organism evidence="1 2">
    <name type="scientific">Saccharomonospora amisosensis</name>
    <dbReference type="NCBI Taxonomy" id="1128677"/>
    <lineage>
        <taxon>Bacteria</taxon>
        <taxon>Bacillati</taxon>
        <taxon>Actinomycetota</taxon>
        <taxon>Actinomycetes</taxon>
        <taxon>Pseudonocardiales</taxon>
        <taxon>Pseudonocardiaceae</taxon>
        <taxon>Saccharomonospora</taxon>
    </lineage>
</organism>
<sequence>MAVDKDLLFEPMFDEDDFEIPGRGSIRVRGLSSAEVHKIKDEPPKKAECMIVAMASVDPLFTEEEAARLQRKWSAGLWKRLVEQVQRLSGLADDAAKSDVQEVRE</sequence>
<name>A0A7X5UM94_9PSEU</name>
<accession>A0A7X5UM94</accession>
<dbReference type="EMBL" id="JAAOYM010000001">
    <property type="protein sequence ID" value="NIJ10626.1"/>
    <property type="molecule type" value="Genomic_DNA"/>
</dbReference>
<dbReference type="RefSeq" id="WP_167166871.1">
    <property type="nucleotide sequence ID" value="NZ_JAAOYM010000001.1"/>
</dbReference>
<reference evidence="1 2" key="1">
    <citation type="submission" date="2020-03" db="EMBL/GenBank/DDBJ databases">
        <title>Sequencing the genomes of 1000 actinobacteria strains.</title>
        <authorList>
            <person name="Klenk H.-P."/>
        </authorList>
    </citation>
    <scope>NUCLEOTIDE SEQUENCE [LARGE SCALE GENOMIC DNA]</scope>
    <source>
        <strain evidence="1 2">DSM 45685</strain>
    </source>
</reference>